<feature type="transmembrane region" description="Helical" evidence="1">
    <location>
        <begin position="124"/>
        <end position="145"/>
    </location>
</feature>
<organism evidence="3 4">
    <name type="scientific">Reinekea thalattae</name>
    <dbReference type="NCBI Taxonomy" id="2593301"/>
    <lineage>
        <taxon>Bacteria</taxon>
        <taxon>Pseudomonadati</taxon>
        <taxon>Pseudomonadota</taxon>
        <taxon>Gammaproteobacteria</taxon>
        <taxon>Oceanospirillales</taxon>
        <taxon>Saccharospirillaceae</taxon>
        <taxon>Reinekea</taxon>
    </lineage>
</organism>
<accession>A0A5C8ZCX1</accession>
<protein>
    <recommendedName>
        <fullName evidence="2">VTT domain-containing protein</fullName>
    </recommendedName>
</protein>
<dbReference type="Proteomes" id="UP000321764">
    <property type="component" value="Unassembled WGS sequence"/>
</dbReference>
<evidence type="ECO:0000256" key="1">
    <source>
        <dbReference type="SAM" id="Phobius"/>
    </source>
</evidence>
<evidence type="ECO:0000313" key="3">
    <source>
        <dbReference type="EMBL" id="TXR54700.1"/>
    </source>
</evidence>
<dbReference type="GO" id="GO:0005886">
    <property type="term" value="C:plasma membrane"/>
    <property type="evidence" value="ECO:0007669"/>
    <property type="project" value="UniProtKB-ARBA"/>
</dbReference>
<keyword evidence="1" id="KW-1133">Transmembrane helix</keyword>
<name>A0A5C8ZCX1_9GAMM</name>
<dbReference type="Pfam" id="PF09335">
    <property type="entry name" value="VTT_dom"/>
    <property type="match status" value="1"/>
</dbReference>
<comment type="caution">
    <text evidence="3">The sequence shown here is derived from an EMBL/GenBank/DDBJ whole genome shotgun (WGS) entry which is preliminary data.</text>
</comment>
<dbReference type="InterPro" id="IPR032816">
    <property type="entry name" value="VTT_dom"/>
</dbReference>
<feature type="transmembrane region" description="Helical" evidence="1">
    <location>
        <begin position="7"/>
        <end position="25"/>
    </location>
</feature>
<feature type="transmembrane region" description="Helical" evidence="1">
    <location>
        <begin position="157"/>
        <end position="179"/>
    </location>
</feature>
<evidence type="ECO:0000313" key="4">
    <source>
        <dbReference type="Proteomes" id="UP000321764"/>
    </source>
</evidence>
<dbReference type="RefSeq" id="WP_147714099.1">
    <property type="nucleotide sequence ID" value="NZ_VKAD01000001.1"/>
</dbReference>
<proteinExistence type="predicted"/>
<evidence type="ECO:0000259" key="2">
    <source>
        <dbReference type="Pfam" id="PF09335"/>
    </source>
</evidence>
<reference evidence="3 4" key="1">
    <citation type="submission" date="2019-07" db="EMBL/GenBank/DDBJ databases">
        <title>Reinekea sp. strain SSH23 genome sequencing and assembly.</title>
        <authorList>
            <person name="Kim I."/>
        </authorList>
    </citation>
    <scope>NUCLEOTIDE SEQUENCE [LARGE SCALE GENOMIC DNA]</scope>
    <source>
        <strain evidence="3 4">SSH23</strain>
    </source>
</reference>
<feature type="transmembrane region" description="Helical" evidence="1">
    <location>
        <begin position="45"/>
        <end position="69"/>
    </location>
</feature>
<feature type="transmembrane region" description="Helical" evidence="1">
    <location>
        <begin position="76"/>
        <end position="100"/>
    </location>
</feature>
<keyword evidence="1" id="KW-0472">Membrane</keyword>
<keyword evidence="1" id="KW-0812">Transmembrane</keyword>
<keyword evidence="4" id="KW-1185">Reference proteome</keyword>
<gene>
    <name evidence="3" type="ORF">FME95_09225</name>
</gene>
<dbReference type="EMBL" id="VKAD01000001">
    <property type="protein sequence ID" value="TXR54700.1"/>
    <property type="molecule type" value="Genomic_DNA"/>
</dbReference>
<dbReference type="OrthoDB" id="7062663at2"/>
<dbReference type="AlphaFoldDB" id="A0A5C8ZCX1"/>
<feature type="domain" description="VTT" evidence="2">
    <location>
        <begin position="60"/>
        <end position="176"/>
    </location>
</feature>
<sequence length="184" mass="21180">MTHNRKLFIWLGMIILALFSMQQLVSHYSWSEIQQLMQQYETPILMAYFVLLSFRGVLFVPTMPFIILMAYSFHPLLVFAVTLMASTLSAWVVCVAVDRFNFAEKAAKLSARHHAKASNALEKYGFFAVLIWALTPITFTELIVYLARIGQLSRWRIIPAVILGEGSLILFIILLTDLFKQWML</sequence>